<dbReference type="InterPro" id="IPR021508">
    <property type="entry name" value="Gp17-like"/>
</dbReference>
<keyword evidence="2" id="KW-1185">Reference proteome</keyword>
<evidence type="ECO:0000313" key="1">
    <source>
        <dbReference type="EMBL" id="MBX7458909.1"/>
    </source>
</evidence>
<evidence type="ECO:0000313" key="2">
    <source>
        <dbReference type="Proteomes" id="UP000783253"/>
    </source>
</evidence>
<dbReference type="EMBL" id="JAIGNK010000003">
    <property type="protein sequence ID" value="MBX7458909.1"/>
    <property type="molecule type" value="Genomic_DNA"/>
</dbReference>
<dbReference type="Proteomes" id="UP000783253">
    <property type="component" value="Unassembled WGS sequence"/>
</dbReference>
<reference evidence="1 2" key="1">
    <citation type="submission" date="2021-08" db="EMBL/GenBank/DDBJ databases">
        <title>Comparative Genomics Analysis of the Genus Qipengyuania Reveals Extensive Genetic Diversity and Metabolic Versatility, Including the Description of Fifteen Novel Species.</title>
        <authorList>
            <person name="Liu Y."/>
        </authorList>
    </citation>
    <scope>NUCLEOTIDE SEQUENCE [LARGE SCALE GENOMIC DNA]</scope>
    <source>
        <strain evidence="1 2">1NDH17</strain>
    </source>
</reference>
<dbReference type="Gene3D" id="3.30.2000.30">
    <property type="match status" value="1"/>
</dbReference>
<dbReference type="Pfam" id="PF11367">
    <property type="entry name" value="Tail_completion_gp17"/>
    <property type="match status" value="1"/>
</dbReference>
<comment type="caution">
    <text evidence="1">The sequence shown here is derived from an EMBL/GenBank/DDBJ whole genome shotgun (WGS) entry which is preliminary data.</text>
</comment>
<dbReference type="RefSeq" id="WP_221574265.1">
    <property type="nucleotide sequence ID" value="NZ_JAIGNK010000003.1"/>
</dbReference>
<organism evidence="1 2">
    <name type="scientific">Qipengyuania polymorpha</name>
    <dbReference type="NCBI Taxonomy" id="2867234"/>
    <lineage>
        <taxon>Bacteria</taxon>
        <taxon>Pseudomonadati</taxon>
        <taxon>Pseudomonadota</taxon>
        <taxon>Alphaproteobacteria</taxon>
        <taxon>Sphingomonadales</taxon>
        <taxon>Erythrobacteraceae</taxon>
        <taxon>Qipengyuania</taxon>
    </lineage>
</organism>
<proteinExistence type="predicted"/>
<gene>
    <name evidence="1" type="ORF">K3152_11685</name>
</gene>
<sequence>MESAFRTLLIAWLASDTELAASLNAIVEQGPSPAPAPTLSIAASASADWSTKTSAGREVRVAFELLDRSDSLITTATIAARIEQRIATLAPDHPGFRVVVTQFLRSRVERRPRNLRAALLEYRFKLLENPSE</sequence>
<accession>A0ABS7J0Q1</accession>
<protein>
    <submittedName>
        <fullName evidence="1">DUF3168 domain-containing protein</fullName>
    </submittedName>
</protein>
<dbReference type="InterPro" id="IPR053745">
    <property type="entry name" value="Viral_Tail_Comp_sf"/>
</dbReference>
<name>A0ABS7J0Q1_9SPHN</name>